<dbReference type="Proteomes" id="UP000805704">
    <property type="component" value="Chromosome 10"/>
</dbReference>
<dbReference type="EMBL" id="CM024798">
    <property type="protein sequence ID" value="KAG8014184.1"/>
    <property type="molecule type" value="Genomic_DNA"/>
</dbReference>
<accession>A0ACB7FJ34</accession>
<keyword evidence="2" id="KW-1185">Reference proteome</keyword>
<sequence>MQEGRVRTGAKDIILPAGQVSWVKCRVPSNMDASTRLVLFEADEDNLSTEQWDTGPAQKKDVAWIAALYTSSADVMPQPHPLLPELSLEELAKAQRDDPGIGEMIKLKETNEALTDEVRRQNQPRQRASSPANDEIPDTDDEDEGTGGYWLRTPVVRMENDHSGRSRQTSAVEGEQRLVSQQFPPATVPVRTPKKPTVIHKEHIKTKTTFPRIGTELMDETNLPERDNTHMDETNLPEGEHEQNVPEEEGEVGDETETDEQHDVIGPPQPEEDEQNDQAEQVQVEGPSSPPLMTLPAEDELREVRRSARERRPRPRFTYESLGQPSIQTHVNSISQQMTSVSLPFMPHIARQFIVPAPYTPQMYMPYTYYMPVTTQVY</sequence>
<reference evidence="1" key="1">
    <citation type="submission" date="2020-04" db="EMBL/GenBank/DDBJ databases">
        <title>A chromosome-scale assembly and high-density genetic map of the yellow drum (Nibea albiflora) genome.</title>
        <authorList>
            <person name="Xu D."/>
            <person name="Zhang W."/>
            <person name="Chen R."/>
            <person name="Tan P."/>
            <person name="Wang L."/>
            <person name="Song H."/>
            <person name="Tian L."/>
            <person name="Zhu Q."/>
            <person name="Wang B."/>
        </authorList>
    </citation>
    <scope>NUCLEOTIDE SEQUENCE</scope>
    <source>
        <strain evidence="1">ZJHYS-2018</strain>
    </source>
</reference>
<gene>
    <name evidence="1" type="ORF">GBF38_016528</name>
</gene>
<organism evidence="1 2">
    <name type="scientific">Nibea albiflora</name>
    <name type="common">Yellow drum</name>
    <name type="synonym">Corvina albiflora</name>
    <dbReference type="NCBI Taxonomy" id="240163"/>
    <lineage>
        <taxon>Eukaryota</taxon>
        <taxon>Metazoa</taxon>
        <taxon>Chordata</taxon>
        <taxon>Craniata</taxon>
        <taxon>Vertebrata</taxon>
        <taxon>Euteleostomi</taxon>
        <taxon>Actinopterygii</taxon>
        <taxon>Neopterygii</taxon>
        <taxon>Teleostei</taxon>
        <taxon>Neoteleostei</taxon>
        <taxon>Acanthomorphata</taxon>
        <taxon>Eupercaria</taxon>
        <taxon>Sciaenidae</taxon>
        <taxon>Nibea</taxon>
    </lineage>
</organism>
<name>A0ACB7FJ34_NIBAL</name>
<evidence type="ECO:0000313" key="1">
    <source>
        <dbReference type="EMBL" id="KAG8014184.1"/>
    </source>
</evidence>
<proteinExistence type="predicted"/>
<evidence type="ECO:0000313" key="2">
    <source>
        <dbReference type="Proteomes" id="UP000805704"/>
    </source>
</evidence>
<comment type="caution">
    <text evidence="1">The sequence shown here is derived from an EMBL/GenBank/DDBJ whole genome shotgun (WGS) entry which is preliminary data.</text>
</comment>
<protein>
    <submittedName>
        <fullName evidence="1">Uncharacterized protein</fullName>
    </submittedName>
</protein>